<dbReference type="EMBL" id="CM047750">
    <property type="protein sequence ID" value="KAJ0007782.1"/>
    <property type="molecule type" value="Genomic_DNA"/>
</dbReference>
<name>A0ACC0X290_9ROSI</name>
<comment type="caution">
    <text evidence="1">The sequence shown here is derived from an EMBL/GenBank/DDBJ whole genome shotgun (WGS) entry which is preliminary data.</text>
</comment>
<proteinExistence type="predicted"/>
<reference evidence="2" key="1">
    <citation type="journal article" date="2023" name="G3 (Bethesda)">
        <title>Genome assembly and association tests identify interacting loci associated with vigor, precocity, and sex in interspecific pistachio rootstocks.</title>
        <authorList>
            <person name="Palmer W."/>
            <person name="Jacygrad E."/>
            <person name="Sagayaradj S."/>
            <person name="Cavanaugh K."/>
            <person name="Han R."/>
            <person name="Bertier L."/>
            <person name="Beede B."/>
            <person name="Kafkas S."/>
            <person name="Golino D."/>
            <person name="Preece J."/>
            <person name="Michelmore R."/>
        </authorList>
    </citation>
    <scope>NUCLEOTIDE SEQUENCE [LARGE SCALE GENOMIC DNA]</scope>
</reference>
<dbReference type="Proteomes" id="UP001163603">
    <property type="component" value="Chromosome 15"/>
</dbReference>
<keyword evidence="2" id="KW-1185">Reference proteome</keyword>
<accession>A0ACC0X290</accession>
<evidence type="ECO:0000313" key="2">
    <source>
        <dbReference type="Proteomes" id="UP001163603"/>
    </source>
</evidence>
<evidence type="ECO:0000313" key="1">
    <source>
        <dbReference type="EMBL" id="KAJ0007782.1"/>
    </source>
</evidence>
<organism evidence="1 2">
    <name type="scientific">Pistacia integerrima</name>
    <dbReference type="NCBI Taxonomy" id="434235"/>
    <lineage>
        <taxon>Eukaryota</taxon>
        <taxon>Viridiplantae</taxon>
        <taxon>Streptophyta</taxon>
        <taxon>Embryophyta</taxon>
        <taxon>Tracheophyta</taxon>
        <taxon>Spermatophyta</taxon>
        <taxon>Magnoliopsida</taxon>
        <taxon>eudicotyledons</taxon>
        <taxon>Gunneridae</taxon>
        <taxon>Pentapetalae</taxon>
        <taxon>rosids</taxon>
        <taxon>malvids</taxon>
        <taxon>Sapindales</taxon>
        <taxon>Anacardiaceae</taxon>
        <taxon>Pistacia</taxon>
    </lineage>
</organism>
<sequence length="262" mass="29704">MSEREVEEYRKQREITIEGRDVPKPVKSFRDVGFPDYVMQEITKAGFVEPTAIQSQGWPMALKGRDLIGIAETGSGKTIAYLLPAIVHVNAQPFLGLFSLYFQLQEMAQLFLVLAPTRELAVQIQQEATKFGASSRIKSTCIYGGVPKGPQVRDLQKGVEIVIATPGRLIDMLESHNTNLRRIRPDRQTLYWSATWPKEVEQLARQFLYNPYKVIIGSQDLKANHAIRQHVDIVSENQKYNKYGTLDFCSYGIFSPFITCTS</sequence>
<protein>
    <submittedName>
        <fullName evidence="1">Uncharacterized protein</fullName>
    </submittedName>
</protein>
<gene>
    <name evidence="1" type="ORF">Pint_28918</name>
</gene>